<evidence type="ECO:0000313" key="2">
    <source>
        <dbReference type="Proteomes" id="UP000198508"/>
    </source>
</evidence>
<evidence type="ECO:0000313" key="1">
    <source>
        <dbReference type="EMBL" id="SET91445.1"/>
    </source>
</evidence>
<organism evidence="1 2">
    <name type="scientific">Enterocloster lavalensis</name>
    <dbReference type="NCBI Taxonomy" id="460384"/>
    <lineage>
        <taxon>Bacteria</taxon>
        <taxon>Bacillati</taxon>
        <taxon>Bacillota</taxon>
        <taxon>Clostridia</taxon>
        <taxon>Lachnospirales</taxon>
        <taxon>Lachnospiraceae</taxon>
        <taxon>Enterocloster</taxon>
    </lineage>
</organism>
<sequence length="70" mass="7695">MPGFTGWGVRYRRKCGTSGAGGNVKWGKPGRFESGRDIIGPPENAGCFTRGHFHLSAINKIFKEAFHETI</sequence>
<proteinExistence type="predicted"/>
<dbReference type="AlphaFoldDB" id="A0A1I0I6T3"/>
<accession>A0A1I0I6T3</accession>
<dbReference type="Proteomes" id="UP000198508">
    <property type="component" value="Unassembled WGS sequence"/>
</dbReference>
<keyword evidence="2" id="KW-1185">Reference proteome</keyword>
<dbReference type="EMBL" id="FOIM01000019">
    <property type="protein sequence ID" value="SET91445.1"/>
    <property type="molecule type" value="Genomic_DNA"/>
</dbReference>
<protein>
    <submittedName>
        <fullName evidence="1">Uncharacterized protein</fullName>
    </submittedName>
</protein>
<reference evidence="2" key="1">
    <citation type="submission" date="2016-10" db="EMBL/GenBank/DDBJ databases">
        <authorList>
            <person name="Varghese N."/>
            <person name="Submissions S."/>
        </authorList>
    </citation>
    <scope>NUCLEOTIDE SEQUENCE [LARGE SCALE GENOMIC DNA]</scope>
    <source>
        <strain evidence="2">NLAE-zl-G277</strain>
    </source>
</reference>
<gene>
    <name evidence="1" type="ORF">SAMN05216313_11941</name>
</gene>
<dbReference type="STRING" id="460384.SAMN05216313_11941"/>
<name>A0A1I0I6T3_9FIRM</name>